<dbReference type="InterPro" id="IPR011059">
    <property type="entry name" value="Metal-dep_hydrolase_composite"/>
</dbReference>
<comment type="caution">
    <text evidence="2">The sequence shown here is derived from an EMBL/GenBank/DDBJ whole genome shotgun (WGS) entry which is preliminary data.</text>
</comment>
<dbReference type="AlphaFoldDB" id="A0A498CME8"/>
<keyword evidence="3" id="KW-1185">Reference proteome</keyword>
<reference evidence="2 3" key="1">
    <citation type="submission" date="2018-10" db="EMBL/GenBank/DDBJ databases">
        <title>Anaerotruncus faecis sp. nov., isolated from human feces.</title>
        <authorList>
            <person name="Wang Y.-J."/>
        </authorList>
    </citation>
    <scope>NUCLEOTIDE SEQUENCE [LARGE SCALE GENOMIC DNA]</scope>
    <source>
        <strain evidence="2 3">22A2-44</strain>
    </source>
</reference>
<accession>A0A498CME8</accession>
<name>A0A498CME8_9FIRM</name>
<sequence>MVDVLIKNAFVVDGSGRPGFRADVAIKGDTITGVGDLRHLGAKRTIDAEGLVLSPGFIDAHAHSDFAIIHNPPSHSQVAQGVTTEVSCNCGKSPFPVLPNPLPLKNIADTVWTTPKDYWKSAAHYFELLKTQGIGINTFPLVGHNSVRAKVLGMDNRPCTDDELRQMKELVVEAMELGVPGFSSGLTYTPGMGATNEEIVALAQVVSEYGGIYTTHMSNYSGAGIEKAMDFAVETAWKSGMRLQFSHVAPHGEELYGKGQWLSDLIGGYRARGVDCYADVPSYPTIGVWWGPRAIFPGWLYNWKKPWPQQIREIQDAIRDPEQNARIREHIAKVIAGDKTSFLGQFFTFHNWDSIFLFECRPDSPYHKYVGQSVQQIADAEGMDGTDLYFDLCLREGEALSTVNILEKEEDRKAFFQSPWTMFGSDIYAIDAEHPDACFSRFQIHPRNFGHAIYVIETIVQKNRWLTLEQAIHKMSGLTASHFNMHDRGFIRSGYKADITVFSLENLHERATFLHPIAYPTGIEHVFVNGVETFANGRMTGDLGGVALLNKPH</sequence>
<dbReference type="InterPro" id="IPR050378">
    <property type="entry name" value="Metallo-dep_Hydrolases_sf"/>
</dbReference>
<dbReference type="InterPro" id="IPR013108">
    <property type="entry name" value="Amidohydro_3"/>
</dbReference>
<dbReference type="PANTHER" id="PTHR11647:SF1">
    <property type="entry name" value="COLLAPSIN RESPONSE MEDIATOR PROTEIN"/>
    <property type="match status" value="1"/>
</dbReference>
<dbReference type="GO" id="GO:0005829">
    <property type="term" value="C:cytosol"/>
    <property type="evidence" value="ECO:0007669"/>
    <property type="project" value="TreeGrafter"/>
</dbReference>
<proteinExistence type="predicted"/>
<dbReference type="SUPFAM" id="SSF51338">
    <property type="entry name" value="Composite domain of metallo-dependent hydrolases"/>
    <property type="match status" value="1"/>
</dbReference>
<dbReference type="RefSeq" id="WP_121586890.1">
    <property type="nucleotide sequence ID" value="NZ_RCHT01000012.1"/>
</dbReference>
<organism evidence="2 3">
    <name type="scientific">Anaerotruncus massiliensis</name>
    <name type="common">ex Liu et al. 2021</name>
    <dbReference type="NCBI Taxonomy" id="2321404"/>
    <lineage>
        <taxon>Bacteria</taxon>
        <taxon>Bacillati</taxon>
        <taxon>Bacillota</taxon>
        <taxon>Clostridia</taxon>
        <taxon>Eubacteriales</taxon>
        <taxon>Oscillospiraceae</taxon>
        <taxon>Anaerotruncus</taxon>
    </lineage>
</organism>
<dbReference type="InterPro" id="IPR032466">
    <property type="entry name" value="Metal_Hydrolase"/>
</dbReference>
<dbReference type="Proteomes" id="UP000276301">
    <property type="component" value="Unassembled WGS sequence"/>
</dbReference>
<evidence type="ECO:0000313" key="2">
    <source>
        <dbReference type="EMBL" id="RLL10820.1"/>
    </source>
</evidence>
<dbReference type="PANTHER" id="PTHR11647">
    <property type="entry name" value="HYDRANTOINASE/DIHYDROPYRIMIDINASE FAMILY MEMBER"/>
    <property type="match status" value="1"/>
</dbReference>
<protein>
    <recommendedName>
        <fullName evidence="1">Amidohydrolase 3 domain-containing protein</fullName>
    </recommendedName>
</protein>
<feature type="domain" description="Amidohydrolase 3" evidence="1">
    <location>
        <begin position="458"/>
        <end position="532"/>
    </location>
</feature>
<dbReference type="SUPFAM" id="SSF51556">
    <property type="entry name" value="Metallo-dependent hydrolases"/>
    <property type="match status" value="1"/>
</dbReference>
<dbReference type="Gene3D" id="3.20.20.140">
    <property type="entry name" value="Metal-dependent hydrolases"/>
    <property type="match status" value="2"/>
</dbReference>
<feature type="domain" description="Amidohydrolase 3" evidence="1">
    <location>
        <begin position="44"/>
        <end position="226"/>
    </location>
</feature>
<dbReference type="GO" id="GO:0016812">
    <property type="term" value="F:hydrolase activity, acting on carbon-nitrogen (but not peptide) bonds, in cyclic amides"/>
    <property type="evidence" value="ECO:0007669"/>
    <property type="project" value="TreeGrafter"/>
</dbReference>
<gene>
    <name evidence="2" type="ORF">D4A47_07975</name>
</gene>
<evidence type="ECO:0000313" key="3">
    <source>
        <dbReference type="Proteomes" id="UP000276301"/>
    </source>
</evidence>
<dbReference type="EMBL" id="RCHT01000012">
    <property type="protein sequence ID" value="RLL10820.1"/>
    <property type="molecule type" value="Genomic_DNA"/>
</dbReference>
<evidence type="ECO:0000259" key="1">
    <source>
        <dbReference type="Pfam" id="PF07969"/>
    </source>
</evidence>
<dbReference type="Pfam" id="PF07969">
    <property type="entry name" value="Amidohydro_3"/>
    <property type="match status" value="2"/>
</dbReference>